<evidence type="ECO:0000313" key="2">
    <source>
        <dbReference type="Proteomes" id="UP000256220"/>
    </source>
</evidence>
<accession>A0A2P2FGD3</accession>
<organism evidence="1 2">
    <name type="scientific">Amycolatopsis lurida NRRL 2430</name>
    <dbReference type="NCBI Taxonomy" id="1460371"/>
    <lineage>
        <taxon>Bacteria</taxon>
        <taxon>Bacillati</taxon>
        <taxon>Actinomycetota</taxon>
        <taxon>Actinomycetes</taxon>
        <taxon>Pseudonocardiales</taxon>
        <taxon>Pseudonocardiaceae</taxon>
        <taxon>Amycolatopsis</taxon>
    </lineage>
</organism>
<comment type="caution">
    <text evidence="1">The sequence shown here is derived from an EMBL/GenBank/DDBJ whole genome shotgun (WGS) entry which is preliminary data.</text>
</comment>
<reference evidence="1 2" key="1">
    <citation type="journal article" date="2014" name="Genome Announc.">
        <title>Draft Genome Sequence of Amycolatopsis lurida NRRL 2430, Producer of the Glycopeptide Family Antibiotic Ristocetin.</title>
        <authorList>
            <person name="Kwun M.J."/>
            <person name="Hong H.J."/>
        </authorList>
    </citation>
    <scope>NUCLEOTIDE SEQUENCE [LARGE SCALE GENOMIC DNA]</scope>
    <source>
        <strain evidence="1 2">NRRL 2430</strain>
    </source>
</reference>
<protein>
    <submittedName>
        <fullName evidence="1">Uncharacterized protein</fullName>
    </submittedName>
</protein>
<evidence type="ECO:0000313" key="1">
    <source>
        <dbReference type="EMBL" id="KFU75788.1"/>
    </source>
</evidence>
<dbReference type="EMBL" id="JFBM01000055">
    <property type="protein sequence ID" value="KFU75788.1"/>
    <property type="molecule type" value="Genomic_DNA"/>
</dbReference>
<dbReference type="Proteomes" id="UP000256220">
    <property type="component" value="Unassembled WGS sequence"/>
</dbReference>
<proteinExistence type="predicted"/>
<name>A0A2P2FGD3_AMYLU</name>
<sequence length="66" mass="6851">MGAFSTDRPCTHKTRWPPSAAALAEAARLRDLPATGPAAHVVIDLATYAATAATLGSAPTYEPKED</sequence>
<keyword evidence="2" id="KW-1185">Reference proteome</keyword>
<dbReference type="AlphaFoldDB" id="A0A2P2FGD3"/>
<gene>
    <name evidence="1" type="ORF">BB31_39445</name>
</gene>